<sequence>MLVKASPRYSYLSMAHNILVTGAAGYVGGSVFADFLSREDGPVRTANIYGAVRAADQVQPVSKLGNSIRLDLSDEHTVMDTILNYQIDIVIHAASSIVTSLALNLIKALGKRREVSGQQTYFIHSSVITVFAEEAGWPYGEARDDGPLFTREKELAPEHHPVRTTNIAVIETAKELGVEAFNVPLPTVYGRGTGAVRKLSVRIPAYVRIGMKHRIIHKFPEDGNPPGIHIADLTELYAVIVEHILRQEKIPSGDKGYYFAIAHKVPWWRTIDLLAQQMHRRGLVNEPTPRTWPTYEMAADCLKFPARYVRAMGASTGDMIAINGPKLGWQPKWDQNRFLESLDQEIQDVLDLDTLQPFPAETPRAKMERIYESTKDLVLTNPLLYGGLAFLSWYAVSTFLTWYRLSHIPVASIFENLSKKYGPLVRIGPNDILTSDVELLRRSSAVRGTYDKSDWYYAIRWQPYTDNTVTIKEHGIHDRQKAKIAIAYNTSGREVDLIEPTVDEQVLEMIRLLDDKYAVEPGKASGQVPLLDFSNLSVYLTMDVITRAVFGEEFGHLKTDSDITGFLTAVREGWPRVSTVAEWPVLRRLLFSRTYLGLFGPKTTDKTGYGKLMSAVVDRVRERFEDPKSAKRKDMLSSWMQHGLNQLECESDGLLALVAGSETTASVMRITMLSLLSSPTAYRKLKETVKQAIDEHGVSQPITFAECKDIPYLRAVIYEGLRMRPGTPGQFPKIVPPAGETINGTYIPGGTSVGMNVPSILKLTGAFGSDVDTFRPERFLEVDEAQKVEMERTVEMMFGSGRWMCAGKPIAFMELYKTFFELFRNFDFQLANPGKPWSSRSYLVFVDDDYFLKVTKAEV</sequence>
<dbReference type="GO" id="GO:0020037">
    <property type="term" value="F:heme binding"/>
    <property type="evidence" value="ECO:0007669"/>
    <property type="project" value="InterPro"/>
</dbReference>
<dbReference type="Gene3D" id="1.10.630.10">
    <property type="entry name" value="Cytochrome P450"/>
    <property type="match status" value="1"/>
</dbReference>
<dbReference type="InParanoid" id="A0A507BPG4"/>
<comment type="caution">
    <text evidence="10">The sequence shown here is derived from an EMBL/GenBank/DDBJ whole genome shotgun (WGS) entry which is preliminary data.</text>
</comment>
<dbReference type="InterPro" id="IPR050121">
    <property type="entry name" value="Cytochrome_P450_monoxygenase"/>
</dbReference>
<evidence type="ECO:0000256" key="7">
    <source>
        <dbReference type="ARBA" id="ARBA00023033"/>
    </source>
</evidence>
<dbReference type="EMBL" id="SKBQ01000010">
    <property type="protein sequence ID" value="TPX18688.1"/>
    <property type="molecule type" value="Genomic_DNA"/>
</dbReference>
<keyword evidence="6 8" id="KW-0408">Iron</keyword>
<proteinExistence type="inferred from homology"/>
<feature type="binding site" description="axial binding residue" evidence="8">
    <location>
        <position position="805"/>
    </location>
    <ligand>
        <name>heme</name>
        <dbReference type="ChEBI" id="CHEBI:30413"/>
    </ligand>
    <ligandPart>
        <name>Fe</name>
        <dbReference type="ChEBI" id="CHEBI:18248"/>
    </ligandPart>
</feature>
<dbReference type="Pfam" id="PF00067">
    <property type="entry name" value="p450"/>
    <property type="match status" value="1"/>
</dbReference>
<keyword evidence="5" id="KW-0560">Oxidoreductase</keyword>
<dbReference type="PANTHER" id="PTHR24305">
    <property type="entry name" value="CYTOCHROME P450"/>
    <property type="match status" value="1"/>
</dbReference>
<evidence type="ECO:0000256" key="4">
    <source>
        <dbReference type="ARBA" id="ARBA00022723"/>
    </source>
</evidence>
<feature type="domain" description="NAD-dependent epimerase/dehydratase" evidence="9">
    <location>
        <begin position="18"/>
        <end position="243"/>
    </location>
</feature>
<dbReference type="AlphaFoldDB" id="A0A507BPG4"/>
<comment type="similarity">
    <text evidence="2">Belongs to the cytochrome P450 family.</text>
</comment>
<evidence type="ECO:0000259" key="9">
    <source>
        <dbReference type="Pfam" id="PF01370"/>
    </source>
</evidence>
<dbReference type="InterPro" id="IPR036291">
    <property type="entry name" value="NAD(P)-bd_dom_sf"/>
</dbReference>
<evidence type="ECO:0000256" key="8">
    <source>
        <dbReference type="PIRSR" id="PIRSR602401-1"/>
    </source>
</evidence>
<evidence type="ECO:0000313" key="10">
    <source>
        <dbReference type="EMBL" id="TPX18688.1"/>
    </source>
</evidence>
<keyword evidence="7" id="KW-0503">Monooxygenase</keyword>
<keyword evidence="4 8" id="KW-0479">Metal-binding</keyword>
<dbReference type="InterPro" id="IPR036396">
    <property type="entry name" value="Cyt_P450_sf"/>
</dbReference>
<organism evidence="10 11">
    <name type="scientific">Thyridium curvatum</name>
    <dbReference type="NCBI Taxonomy" id="1093900"/>
    <lineage>
        <taxon>Eukaryota</taxon>
        <taxon>Fungi</taxon>
        <taxon>Dikarya</taxon>
        <taxon>Ascomycota</taxon>
        <taxon>Pezizomycotina</taxon>
        <taxon>Sordariomycetes</taxon>
        <taxon>Sordariomycetidae</taxon>
        <taxon>Thyridiales</taxon>
        <taxon>Thyridiaceae</taxon>
        <taxon>Thyridium</taxon>
    </lineage>
</organism>
<evidence type="ECO:0000256" key="6">
    <source>
        <dbReference type="ARBA" id="ARBA00023004"/>
    </source>
</evidence>
<dbReference type="Proteomes" id="UP000319257">
    <property type="component" value="Unassembled WGS sequence"/>
</dbReference>
<dbReference type="PRINTS" id="PR00385">
    <property type="entry name" value="P450"/>
</dbReference>
<dbReference type="SUPFAM" id="SSF51735">
    <property type="entry name" value="NAD(P)-binding Rossmann-fold domains"/>
    <property type="match status" value="1"/>
</dbReference>
<evidence type="ECO:0000256" key="2">
    <source>
        <dbReference type="ARBA" id="ARBA00010617"/>
    </source>
</evidence>
<dbReference type="InterPro" id="IPR001128">
    <property type="entry name" value="Cyt_P450"/>
</dbReference>
<dbReference type="RefSeq" id="XP_031000399.1">
    <property type="nucleotide sequence ID" value="XM_031136746.1"/>
</dbReference>
<dbReference type="GeneID" id="41969992"/>
<dbReference type="InterPro" id="IPR002401">
    <property type="entry name" value="Cyt_P450_E_grp-I"/>
</dbReference>
<dbReference type="Gene3D" id="3.40.50.720">
    <property type="entry name" value="NAD(P)-binding Rossmann-like Domain"/>
    <property type="match status" value="1"/>
</dbReference>
<dbReference type="STRING" id="1093900.A0A507BPG4"/>
<name>A0A507BPG4_9PEZI</name>
<dbReference type="CDD" id="cd11060">
    <property type="entry name" value="CYP57A1-like"/>
    <property type="match status" value="1"/>
</dbReference>
<evidence type="ECO:0000256" key="5">
    <source>
        <dbReference type="ARBA" id="ARBA00023002"/>
    </source>
</evidence>
<dbReference type="Pfam" id="PF01370">
    <property type="entry name" value="Epimerase"/>
    <property type="match status" value="1"/>
</dbReference>
<dbReference type="PRINTS" id="PR00463">
    <property type="entry name" value="EP450I"/>
</dbReference>
<gene>
    <name evidence="10" type="ORF">E0L32_002545</name>
</gene>
<accession>A0A507BPG4</accession>
<dbReference type="OrthoDB" id="3934656at2759"/>
<dbReference type="InterPro" id="IPR001509">
    <property type="entry name" value="Epimerase_deHydtase"/>
</dbReference>
<reference evidence="10 11" key="1">
    <citation type="submission" date="2019-06" db="EMBL/GenBank/DDBJ databases">
        <title>Draft genome sequence of the filamentous fungus Phialemoniopsis curvata isolated from diesel fuel.</title>
        <authorList>
            <person name="Varaljay V.A."/>
            <person name="Lyon W.J."/>
            <person name="Crouch A.L."/>
            <person name="Drake C.E."/>
            <person name="Hollomon J.M."/>
            <person name="Nadeau L.J."/>
            <person name="Nunn H.S."/>
            <person name="Stevenson B.S."/>
            <person name="Bojanowski C.L."/>
            <person name="Crookes-Goodson W.J."/>
        </authorList>
    </citation>
    <scope>NUCLEOTIDE SEQUENCE [LARGE SCALE GENOMIC DNA]</scope>
    <source>
        <strain evidence="10 11">D216</strain>
    </source>
</reference>
<keyword evidence="3 8" id="KW-0349">Heme</keyword>
<dbReference type="GO" id="GO:0016705">
    <property type="term" value="F:oxidoreductase activity, acting on paired donors, with incorporation or reduction of molecular oxygen"/>
    <property type="evidence" value="ECO:0007669"/>
    <property type="project" value="InterPro"/>
</dbReference>
<comment type="cofactor">
    <cofactor evidence="1 8">
        <name>heme</name>
        <dbReference type="ChEBI" id="CHEBI:30413"/>
    </cofactor>
</comment>
<keyword evidence="11" id="KW-1185">Reference proteome</keyword>
<evidence type="ECO:0000256" key="3">
    <source>
        <dbReference type="ARBA" id="ARBA00022617"/>
    </source>
</evidence>
<evidence type="ECO:0000313" key="11">
    <source>
        <dbReference type="Proteomes" id="UP000319257"/>
    </source>
</evidence>
<dbReference type="PANTHER" id="PTHR24305:SF77">
    <property type="entry name" value="CYTOCHROME P450 MONOOXYGENASE"/>
    <property type="match status" value="1"/>
</dbReference>
<dbReference type="GO" id="GO:0004497">
    <property type="term" value="F:monooxygenase activity"/>
    <property type="evidence" value="ECO:0007669"/>
    <property type="project" value="UniProtKB-KW"/>
</dbReference>
<protein>
    <recommendedName>
        <fullName evidence="9">NAD-dependent epimerase/dehydratase domain-containing protein</fullName>
    </recommendedName>
</protein>
<dbReference type="GO" id="GO:0005506">
    <property type="term" value="F:iron ion binding"/>
    <property type="evidence" value="ECO:0007669"/>
    <property type="project" value="InterPro"/>
</dbReference>
<evidence type="ECO:0000256" key="1">
    <source>
        <dbReference type="ARBA" id="ARBA00001971"/>
    </source>
</evidence>
<dbReference type="SUPFAM" id="SSF48264">
    <property type="entry name" value="Cytochrome P450"/>
    <property type="match status" value="1"/>
</dbReference>